<protein>
    <submittedName>
        <fullName evidence="1">Phage tail assembly protein T</fullName>
    </submittedName>
</protein>
<evidence type="ECO:0000313" key="1">
    <source>
        <dbReference type="EMBL" id="WFN95545.1"/>
    </source>
</evidence>
<reference evidence="1 2" key="1">
    <citation type="submission" date="2022-02" db="EMBL/GenBank/DDBJ databases">
        <title>Phenotypic, genotypic and serological characterization of Edwardsiella ictaluri from catfish and ornamental fish species.</title>
        <authorList>
            <person name="Rose D."/>
            <person name="Tekedar H.C."/>
            <person name="Waldbieser G.C."/>
            <person name="Aarattuthodi S."/>
            <person name="Griffin M.J."/>
        </authorList>
    </citation>
    <scope>NUCLEOTIDE SEQUENCE [LARGE SCALE GENOMIC DNA]</scope>
    <source>
        <strain evidence="1 2">13 TAL-140 K3</strain>
    </source>
</reference>
<organism evidence="1 2">
    <name type="scientific">Edwardsiella ictaluri</name>
    <dbReference type="NCBI Taxonomy" id="67780"/>
    <lineage>
        <taxon>Bacteria</taxon>
        <taxon>Pseudomonadati</taxon>
        <taxon>Pseudomonadota</taxon>
        <taxon>Gammaproteobacteria</taxon>
        <taxon>Enterobacterales</taxon>
        <taxon>Hafniaceae</taxon>
        <taxon>Edwardsiella</taxon>
    </lineage>
</organism>
<keyword evidence="2" id="KW-1185">Reference proteome</keyword>
<dbReference type="EMBL" id="CP092014">
    <property type="protein sequence ID" value="WFN95545.1"/>
    <property type="molecule type" value="Genomic_DNA"/>
</dbReference>
<dbReference type="InterPro" id="IPR009350">
    <property type="entry name" value="Phage_tail_T"/>
</dbReference>
<dbReference type="Proteomes" id="UP001222680">
    <property type="component" value="Chromosome"/>
</dbReference>
<accession>A0ABY8GDJ0</accession>
<dbReference type="NCBIfam" id="TIGR01715">
    <property type="entry name" value="phage_lam_T"/>
    <property type="match status" value="1"/>
</dbReference>
<name>A0ABY8GDJ0_EDWIC</name>
<evidence type="ECO:0000313" key="2">
    <source>
        <dbReference type="Proteomes" id="UP001222680"/>
    </source>
</evidence>
<gene>
    <name evidence="1" type="ORF">MAY91_11360</name>
</gene>
<proteinExistence type="predicted"/>
<sequence>MVFVLGLAREFRRADWRRWLSSMSCTEFKTWADYYATRPFLVDLVDCEFASLKLNQFLLAGGKSDEVSMHDFCLITAGDEAPEPEEDMGDDQIMAAATFIPGGGAIWPVKLILRYLSALTRRSSVSRCKKLAMIFRS</sequence>